<evidence type="ECO:0000259" key="3">
    <source>
        <dbReference type="PROSITE" id="PS51186"/>
    </source>
</evidence>
<protein>
    <submittedName>
        <fullName evidence="4">N-acetyltransferase</fullName>
    </submittedName>
</protein>
<keyword evidence="2" id="KW-0012">Acyltransferase</keyword>
<comment type="caution">
    <text evidence="4">The sequence shown here is derived from an EMBL/GenBank/DDBJ whole genome shotgun (WGS) entry which is preliminary data.</text>
</comment>
<accession>A0A8J3ZYJ0</accession>
<dbReference type="RefSeq" id="WP_203931839.1">
    <property type="nucleotide sequence ID" value="NZ_BOPH01000094.1"/>
</dbReference>
<dbReference type="InterPro" id="IPR050832">
    <property type="entry name" value="Bact_Acetyltransf"/>
</dbReference>
<dbReference type="Gene3D" id="3.40.630.30">
    <property type="match status" value="1"/>
</dbReference>
<gene>
    <name evidence="4" type="ORF">Voc01_069030</name>
</gene>
<dbReference type="SUPFAM" id="SSF55729">
    <property type="entry name" value="Acyl-CoA N-acyltransferases (Nat)"/>
    <property type="match status" value="1"/>
</dbReference>
<dbReference type="InterPro" id="IPR000182">
    <property type="entry name" value="GNAT_dom"/>
</dbReference>
<dbReference type="GO" id="GO:0016747">
    <property type="term" value="F:acyltransferase activity, transferring groups other than amino-acyl groups"/>
    <property type="evidence" value="ECO:0007669"/>
    <property type="project" value="InterPro"/>
</dbReference>
<evidence type="ECO:0000256" key="1">
    <source>
        <dbReference type="ARBA" id="ARBA00022679"/>
    </source>
</evidence>
<organism evidence="4 5">
    <name type="scientific">Virgisporangium ochraceum</name>
    <dbReference type="NCBI Taxonomy" id="65505"/>
    <lineage>
        <taxon>Bacteria</taxon>
        <taxon>Bacillati</taxon>
        <taxon>Actinomycetota</taxon>
        <taxon>Actinomycetes</taxon>
        <taxon>Micromonosporales</taxon>
        <taxon>Micromonosporaceae</taxon>
        <taxon>Virgisporangium</taxon>
    </lineage>
</organism>
<name>A0A8J3ZYJ0_9ACTN</name>
<dbReference type="EMBL" id="BOPH01000094">
    <property type="protein sequence ID" value="GIJ71986.1"/>
    <property type="molecule type" value="Genomic_DNA"/>
</dbReference>
<reference evidence="4" key="1">
    <citation type="submission" date="2021-01" db="EMBL/GenBank/DDBJ databases">
        <title>Whole genome shotgun sequence of Virgisporangium ochraceum NBRC 16418.</title>
        <authorList>
            <person name="Komaki H."/>
            <person name="Tamura T."/>
        </authorList>
    </citation>
    <scope>NUCLEOTIDE SEQUENCE</scope>
    <source>
        <strain evidence="4">NBRC 16418</strain>
    </source>
</reference>
<dbReference type="CDD" id="cd04301">
    <property type="entry name" value="NAT_SF"/>
    <property type="match status" value="1"/>
</dbReference>
<proteinExistence type="predicted"/>
<evidence type="ECO:0000313" key="4">
    <source>
        <dbReference type="EMBL" id="GIJ71986.1"/>
    </source>
</evidence>
<dbReference type="AlphaFoldDB" id="A0A8J3ZYJ0"/>
<dbReference type="InterPro" id="IPR016181">
    <property type="entry name" value="Acyl_CoA_acyltransferase"/>
</dbReference>
<dbReference type="PANTHER" id="PTHR43877">
    <property type="entry name" value="AMINOALKYLPHOSPHONATE N-ACETYLTRANSFERASE-RELATED-RELATED"/>
    <property type="match status" value="1"/>
</dbReference>
<dbReference type="Pfam" id="PF00583">
    <property type="entry name" value="Acetyltransf_1"/>
    <property type="match status" value="1"/>
</dbReference>
<sequence>MGGTPVLAELTDGVVLRRAHVDDLPTLVRLLVADQLGARRDSADDLAPYERAFAAIDADPAQLLVVAATGDRVVGMFQLTVIPGLARRGARRAQIEAVRVAEDLRSRGLGAAMMRWAVDEARRRGCALVQLTSDRTRLDAHRFYERLGFVRSHEGFKLTL</sequence>
<evidence type="ECO:0000313" key="5">
    <source>
        <dbReference type="Proteomes" id="UP000635606"/>
    </source>
</evidence>
<keyword evidence="5" id="KW-1185">Reference proteome</keyword>
<dbReference type="Proteomes" id="UP000635606">
    <property type="component" value="Unassembled WGS sequence"/>
</dbReference>
<evidence type="ECO:0000256" key="2">
    <source>
        <dbReference type="ARBA" id="ARBA00023315"/>
    </source>
</evidence>
<keyword evidence="1" id="KW-0808">Transferase</keyword>
<dbReference type="PROSITE" id="PS51186">
    <property type="entry name" value="GNAT"/>
    <property type="match status" value="1"/>
</dbReference>
<feature type="domain" description="N-acetyltransferase" evidence="3">
    <location>
        <begin position="14"/>
        <end position="160"/>
    </location>
</feature>
<dbReference type="PANTHER" id="PTHR43877:SF2">
    <property type="entry name" value="AMINOALKYLPHOSPHONATE N-ACETYLTRANSFERASE-RELATED"/>
    <property type="match status" value="1"/>
</dbReference>